<dbReference type="RefSeq" id="WP_378992194.1">
    <property type="nucleotide sequence ID" value="NZ_JBHSWO010000001.1"/>
</dbReference>
<reference evidence="1" key="2">
    <citation type="submission" date="2021-08" db="EMBL/GenBank/DDBJ databases">
        <authorList>
            <person name="Tani A."/>
            <person name="Ola A."/>
            <person name="Ogura Y."/>
            <person name="Katsura K."/>
            <person name="Hayashi T."/>
        </authorList>
    </citation>
    <scope>NUCLEOTIDE SEQUENCE</scope>
    <source>
        <strain evidence="1">NBRC 103626</strain>
    </source>
</reference>
<organism evidence="1 2">
    <name type="scientific">Methylobacterium gregans</name>
    <dbReference type="NCBI Taxonomy" id="374424"/>
    <lineage>
        <taxon>Bacteria</taxon>
        <taxon>Pseudomonadati</taxon>
        <taxon>Pseudomonadota</taxon>
        <taxon>Alphaproteobacteria</taxon>
        <taxon>Hyphomicrobiales</taxon>
        <taxon>Methylobacteriaceae</taxon>
        <taxon>Methylobacterium</taxon>
    </lineage>
</organism>
<accession>A0AA37HRH7</accession>
<evidence type="ECO:0000313" key="2">
    <source>
        <dbReference type="Proteomes" id="UP001055108"/>
    </source>
</evidence>
<proteinExistence type="predicted"/>
<name>A0AA37HRH7_9HYPH</name>
<protein>
    <submittedName>
        <fullName evidence="1">Uncharacterized protein</fullName>
    </submittedName>
</protein>
<comment type="caution">
    <text evidence="1">The sequence shown here is derived from an EMBL/GenBank/DDBJ whole genome shotgun (WGS) entry which is preliminary data.</text>
</comment>
<sequence>MISRQTPILLDANAITACHEYGCWRAISVKVGARGPSGCRLAGWHSGELARNRFVHALQPLFRCPRTLFGGFGTLLSSPDPGFRACFCAGGTGLGGPNSLGSGCDVLAHALQQFLDTLLLLTSLDLDLARTIGSGTHTLDQGRPILR</sequence>
<dbReference type="AlphaFoldDB" id="A0AA37HRH7"/>
<reference evidence="1" key="1">
    <citation type="journal article" date="2016" name="Front. Microbiol.">
        <title>Genome Sequence of the Piezophilic, Mesophilic Sulfate-Reducing Bacterium Desulfovibrio indicus J2T.</title>
        <authorList>
            <person name="Cao J."/>
            <person name="Maignien L."/>
            <person name="Shao Z."/>
            <person name="Alain K."/>
            <person name="Jebbar M."/>
        </authorList>
    </citation>
    <scope>NUCLEOTIDE SEQUENCE</scope>
    <source>
        <strain evidence="1">NBRC 103626</strain>
    </source>
</reference>
<dbReference type="EMBL" id="BPQM01000098">
    <property type="protein sequence ID" value="GJD80498.1"/>
    <property type="molecule type" value="Genomic_DNA"/>
</dbReference>
<evidence type="ECO:0000313" key="1">
    <source>
        <dbReference type="EMBL" id="GJD80498.1"/>
    </source>
</evidence>
<keyword evidence="2" id="KW-1185">Reference proteome</keyword>
<dbReference type="Proteomes" id="UP001055108">
    <property type="component" value="Unassembled WGS sequence"/>
</dbReference>
<gene>
    <name evidence="1" type="ORF">NBEOAGPD_3739</name>
</gene>